<keyword evidence="1" id="KW-0812">Transmembrane</keyword>
<proteinExistence type="predicted"/>
<evidence type="ECO:0000313" key="2">
    <source>
        <dbReference type="Proteomes" id="UP000813463"/>
    </source>
</evidence>
<accession>A0ABM3RDP2</accession>
<name>A0ABM3RDP2_SPIOL</name>
<keyword evidence="1" id="KW-0472">Membrane</keyword>
<organism evidence="2 3">
    <name type="scientific">Spinacia oleracea</name>
    <name type="common">Spinach</name>
    <dbReference type="NCBI Taxonomy" id="3562"/>
    <lineage>
        <taxon>Eukaryota</taxon>
        <taxon>Viridiplantae</taxon>
        <taxon>Streptophyta</taxon>
        <taxon>Embryophyta</taxon>
        <taxon>Tracheophyta</taxon>
        <taxon>Spermatophyta</taxon>
        <taxon>Magnoliopsida</taxon>
        <taxon>eudicotyledons</taxon>
        <taxon>Gunneridae</taxon>
        <taxon>Pentapetalae</taxon>
        <taxon>Caryophyllales</taxon>
        <taxon>Chenopodiaceae</taxon>
        <taxon>Chenopodioideae</taxon>
        <taxon>Anserineae</taxon>
        <taxon>Spinacia</taxon>
    </lineage>
</organism>
<evidence type="ECO:0000256" key="1">
    <source>
        <dbReference type="SAM" id="Phobius"/>
    </source>
</evidence>
<feature type="transmembrane region" description="Helical" evidence="1">
    <location>
        <begin position="20"/>
        <end position="43"/>
    </location>
</feature>
<keyword evidence="2" id="KW-1185">Reference proteome</keyword>
<evidence type="ECO:0000313" key="3">
    <source>
        <dbReference type="RefSeq" id="XP_056693735.1"/>
    </source>
</evidence>
<protein>
    <submittedName>
        <fullName evidence="3">Uncharacterized protein</fullName>
    </submittedName>
</protein>
<dbReference type="Proteomes" id="UP000813463">
    <property type="component" value="Chromosome 2"/>
</dbReference>
<dbReference type="GeneID" id="130468091"/>
<dbReference type="RefSeq" id="XP_056693735.1">
    <property type="nucleotide sequence ID" value="XM_056837757.1"/>
</dbReference>
<keyword evidence="1" id="KW-1133">Transmembrane helix</keyword>
<reference evidence="3" key="2">
    <citation type="submission" date="2025-08" db="UniProtKB">
        <authorList>
            <consortium name="RefSeq"/>
        </authorList>
    </citation>
    <scope>IDENTIFICATION</scope>
    <source>
        <tissue evidence="3">Leaf</tissue>
    </source>
</reference>
<sequence>MVNITRKLGWKVGVRKSFDIYTIYFSSYNILFKCILVILLNIIPKKNIFLLKPDIYTNNFNRKTFLAAGARLGGVIMPPRVWMGTLDHELSTQGLNEHGYLIVSNLLPGLWIADVYTGNCVVCEAVCGETKTILSLWHSNLHLME</sequence>
<gene>
    <name evidence="3" type="primary">LOC130468091</name>
</gene>
<reference evidence="2" key="1">
    <citation type="journal article" date="2021" name="Nat. Commun.">
        <title>Genomic analyses provide insights into spinach domestication and the genetic basis of agronomic traits.</title>
        <authorList>
            <person name="Cai X."/>
            <person name="Sun X."/>
            <person name="Xu C."/>
            <person name="Sun H."/>
            <person name="Wang X."/>
            <person name="Ge C."/>
            <person name="Zhang Z."/>
            <person name="Wang Q."/>
            <person name="Fei Z."/>
            <person name="Jiao C."/>
            <person name="Wang Q."/>
        </authorList>
    </citation>
    <scope>NUCLEOTIDE SEQUENCE [LARGE SCALE GENOMIC DNA]</scope>
    <source>
        <strain evidence="2">cv. Varoflay</strain>
    </source>
</reference>